<organism evidence="2 3">
    <name type="scientific">Mycena metata</name>
    <dbReference type="NCBI Taxonomy" id="1033252"/>
    <lineage>
        <taxon>Eukaryota</taxon>
        <taxon>Fungi</taxon>
        <taxon>Dikarya</taxon>
        <taxon>Basidiomycota</taxon>
        <taxon>Agaricomycotina</taxon>
        <taxon>Agaricomycetes</taxon>
        <taxon>Agaricomycetidae</taxon>
        <taxon>Agaricales</taxon>
        <taxon>Marasmiineae</taxon>
        <taxon>Mycenaceae</taxon>
        <taxon>Mycena</taxon>
    </lineage>
</organism>
<proteinExistence type="predicted"/>
<feature type="region of interest" description="Disordered" evidence="1">
    <location>
        <begin position="47"/>
        <end position="71"/>
    </location>
</feature>
<evidence type="ECO:0000313" key="2">
    <source>
        <dbReference type="EMBL" id="KAJ7752118.1"/>
    </source>
</evidence>
<sequence length="627" mass="70610">MSTEGVFLTKSQAEALQSFINEARRGNRLQIPPQINDISQEIRQQILRGPSRPRKKKTQVGGRGVRSSNWTPECQRGGRKFLVIQAVESRGKNETIARSFMEVLMAHPEANYQHQVTGEWVAKMAHSLAGTPFPSPKPTGPIRRLARRCFYSDLKEVQANFVWMVARMQLAIAVLKLANANLKRRTITDIWRVEGNGLNGTGVTEGTWRSIYFLMIIAVCNKRHEALNLAPPVLTSLCENIRSPPQGSRFVDFVKKLSTLTNCLKTAIPIKIPEFDCTDIQVNDNFLDAVKLNDFALPPRGAGWSIQLGIPDDSSFRVSHQPEALDWDKIIERVQSGSTEDTGAPAIQVRECSPPPPLAATHCVTCVFDKSTKKNKSVPFNNRGDQAERMSWTEAERKTANENVIWPENEAVLQNRLNDQFTKSGNRKKNRWTGIKPELFEGSHLEIKGKNNDLIASIMGDLPESIRADLYEKVKAAMEVRGNSVLRVADSEADLKRGGQHFNALHFVTYYRSPPKGTGAPTNEHPRNLRKESFVNESGYARMNHSQRVPYPSKDIKAYEPEYRQLCTGLASLFDWVRDALKARHGDKYTHLEQFVDILPNQQYPPAYPYAGFVLNLNNTSTAITTF</sequence>
<protein>
    <submittedName>
        <fullName evidence="2">Uncharacterized protein</fullName>
    </submittedName>
</protein>
<name>A0AAD7IWN0_9AGAR</name>
<evidence type="ECO:0000256" key="1">
    <source>
        <dbReference type="SAM" id="MobiDB-lite"/>
    </source>
</evidence>
<dbReference type="AlphaFoldDB" id="A0AAD7IWN0"/>
<gene>
    <name evidence="2" type="ORF">B0H16DRAFT_1839301</name>
</gene>
<accession>A0AAD7IWN0</accession>
<dbReference type="EMBL" id="JARKIB010000060">
    <property type="protein sequence ID" value="KAJ7752118.1"/>
    <property type="molecule type" value="Genomic_DNA"/>
</dbReference>
<dbReference type="Proteomes" id="UP001215598">
    <property type="component" value="Unassembled WGS sequence"/>
</dbReference>
<reference evidence="2" key="1">
    <citation type="submission" date="2023-03" db="EMBL/GenBank/DDBJ databases">
        <title>Massive genome expansion in bonnet fungi (Mycena s.s.) driven by repeated elements and novel gene families across ecological guilds.</title>
        <authorList>
            <consortium name="Lawrence Berkeley National Laboratory"/>
            <person name="Harder C.B."/>
            <person name="Miyauchi S."/>
            <person name="Viragh M."/>
            <person name="Kuo A."/>
            <person name="Thoen E."/>
            <person name="Andreopoulos B."/>
            <person name="Lu D."/>
            <person name="Skrede I."/>
            <person name="Drula E."/>
            <person name="Henrissat B."/>
            <person name="Morin E."/>
            <person name="Kohler A."/>
            <person name="Barry K."/>
            <person name="LaButti K."/>
            <person name="Morin E."/>
            <person name="Salamov A."/>
            <person name="Lipzen A."/>
            <person name="Mereny Z."/>
            <person name="Hegedus B."/>
            <person name="Baldrian P."/>
            <person name="Stursova M."/>
            <person name="Weitz H."/>
            <person name="Taylor A."/>
            <person name="Grigoriev I.V."/>
            <person name="Nagy L.G."/>
            <person name="Martin F."/>
            <person name="Kauserud H."/>
        </authorList>
    </citation>
    <scope>NUCLEOTIDE SEQUENCE</scope>
    <source>
        <strain evidence="2">CBHHK182m</strain>
    </source>
</reference>
<comment type="caution">
    <text evidence="2">The sequence shown here is derived from an EMBL/GenBank/DDBJ whole genome shotgun (WGS) entry which is preliminary data.</text>
</comment>
<keyword evidence="3" id="KW-1185">Reference proteome</keyword>
<evidence type="ECO:0000313" key="3">
    <source>
        <dbReference type="Proteomes" id="UP001215598"/>
    </source>
</evidence>